<dbReference type="EMBL" id="SGPM01000651">
    <property type="protein sequence ID" value="THH17478.1"/>
    <property type="molecule type" value="Genomic_DNA"/>
</dbReference>
<feature type="region of interest" description="Disordered" evidence="1">
    <location>
        <begin position="137"/>
        <end position="159"/>
    </location>
</feature>
<gene>
    <name evidence="2" type="ORF">EUX98_g9123</name>
</gene>
<comment type="caution">
    <text evidence="2">The sequence shown here is derived from an EMBL/GenBank/DDBJ whole genome shotgun (WGS) entry which is preliminary data.</text>
</comment>
<proteinExistence type="predicted"/>
<feature type="compositionally biased region" description="Low complexity" evidence="1">
    <location>
        <begin position="282"/>
        <end position="292"/>
    </location>
</feature>
<name>A0A4S4LZN3_9APHY</name>
<evidence type="ECO:0000313" key="2">
    <source>
        <dbReference type="EMBL" id="THH17478.1"/>
    </source>
</evidence>
<feature type="compositionally biased region" description="Acidic residues" evidence="1">
    <location>
        <begin position="317"/>
        <end position="348"/>
    </location>
</feature>
<keyword evidence="3" id="KW-1185">Reference proteome</keyword>
<dbReference type="InterPro" id="IPR016024">
    <property type="entry name" value="ARM-type_fold"/>
</dbReference>
<evidence type="ECO:0000256" key="1">
    <source>
        <dbReference type="SAM" id="MobiDB-lite"/>
    </source>
</evidence>
<dbReference type="Proteomes" id="UP000308730">
    <property type="component" value="Unassembled WGS sequence"/>
</dbReference>
<reference evidence="2 3" key="1">
    <citation type="submission" date="2019-02" db="EMBL/GenBank/DDBJ databases">
        <title>Genome sequencing of the rare red list fungi Antrodiella citrinella (Flaviporus citrinellus).</title>
        <authorList>
            <person name="Buettner E."/>
            <person name="Kellner H."/>
        </authorList>
    </citation>
    <scope>NUCLEOTIDE SEQUENCE [LARGE SCALE GENOMIC DNA]</scope>
    <source>
        <strain evidence="2 3">DSM 108506</strain>
    </source>
</reference>
<dbReference type="AlphaFoldDB" id="A0A4S4LZN3"/>
<protein>
    <submittedName>
        <fullName evidence="2">Uncharacterized protein</fullName>
    </submittedName>
</protein>
<dbReference type="SUPFAM" id="SSF48371">
    <property type="entry name" value="ARM repeat"/>
    <property type="match status" value="1"/>
</dbReference>
<dbReference type="OrthoDB" id="2804157at2759"/>
<feature type="region of interest" description="Disordered" evidence="1">
    <location>
        <begin position="1"/>
        <end position="20"/>
    </location>
</feature>
<sequence>MLAIQDLQSNDNTTPVSAADSTPLCLPSVLDADSRATCIAGLADAEEKLREAQCFDALDKLRTKIFVRSRLVMYKKNNVRHQGPNTRAQTVLNRHQDKITRLVAKYREARAALLALRGAGSWEEELQVLRDSDIRGMSDDDEKTARKRKKQKKGPAQGSRTISWIWRSTATDGDDGAMTDALRIEFLQSHARVQRWKEHLERIPEELRRAVAFMEHKASWWTQRAHSRTARTDPILVEGLTAYAIRQAYVCTRLAKHYQSIWQEKTGAKKKKKNDAEGGIGNDTNGDGNTAGSSHGKDTGSSGAMGSSDGLSREDGDHDEDDEDGDYDDDESDSDYSDDDYGDDEDEDVAVVVDCDESVLQDVLHASK</sequence>
<accession>A0A4S4LZN3</accession>
<evidence type="ECO:0000313" key="3">
    <source>
        <dbReference type="Proteomes" id="UP000308730"/>
    </source>
</evidence>
<feature type="region of interest" description="Disordered" evidence="1">
    <location>
        <begin position="265"/>
        <end position="348"/>
    </location>
</feature>
<organism evidence="2 3">
    <name type="scientific">Antrodiella citrinella</name>
    <dbReference type="NCBI Taxonomy" id="2447956"/>
    <lineage>
        <taxon>Eukaryota</taxon>
        <taxon>Fungi</taxon>
        <taxon>Dikarya</taxon>
        <taxon>Basidiomycota</taxon>
        <taxon>Agaricomycotina</taxon>
        <taxon>Agaricomycetes</taxon>
        <taxon>Polyporales</taxon>
        <taxon>Steccherinaceae</taxon>
        <taxon>Antrodiella</taxon>
    </lineage>
</organism>